<organism evidence="1 2">
    <name type="scientific">Chlorobium ferrooxidans DSM 13031</name>
    <dbReference type="NCBI Taxonomy" id="377431"/>
    <lineage>
        <taxon>Bacteria</taxon>
        <taxon>Pseudomonadati</taxon>
        <taxon>Chlorobiota</taxon>
        <taxon>Chlorobiia</taxon>
        <taxon>Chlorobiales</taxon>
        <taxon>Chlorobiaceae</taxon>
        <taxon>Chlorobium/Pelodictyon group</taxon>
        <taxon>Chlorobium</taxon>
    </lineage>
</organism>
<dbReference type="EMBL" id="AASE01000001">
    <property type="protein sequence ID" value="EAT60133.1"/>
    <property type="molecule type" value="Genomic_DNA"/>
</dbReference>
<keyword evidence="2" id="KW-1185">Reference proteome</keyword>
<evidence type="ECO:0008006" key="3">
    <source>
        <dbReference type="Google" id="ProtNLM"/>
    </source>
</evidence>
<evidence type="ECO:0000313" key="2">
    <source>
        <dbReference type="Proteomes" id="UP000004162"/>
    </source>
</evidence>
<dbReference type="OrthoDB" id="190848at2"/>
<reference evidence="1 2" key="2">
    <citation type="submission" date="2006-07" db="EMBL/GenBank/DDBJ databases">
        <title>Sequencing of the draft genome and assembly of Chlorobium ferroxidans DSM 13031.</title>
        <authorList>
            <consortium name="US DOE Joint Genome Institute (JGI-PGF)"/>
            <person name="Copeland A."/>
            <person name="Lucas S."/>
            <person name="Lapidus A."/>
            <person name="Barry K."/>
            <person name="Glavina del Rio T."/>
            <person name="Dalin E."/>
            <person name="Tice H."/>
            <person name="Bruce D."/>
            <person name="Pitluck S."/>
            <person name="Richardson P."/>
        </authorList>
    </citation>
    <scope>NUCLEOTIDE SEQUENCE [LARGE SCALE GENOMIC DNA]</scope>
    <source>
        <strain evidence="1 2">DSM 13031</strain>
    </source>
</reference>
<reference evidence="1 2" key="1">
    <citation type="submission" date="2006-07" db="EMBL/GenBank/DDBJ databases">
        <title>Annotation of the draft genome assembly of Chlorobium ferroxidans DSM 13031.</title>
        <authorList>
            <consortium name="US DOE Joint Genome Institute (JGI-ORNL)"/>
            <person name="Larimer F."/>
            <person name="Land M."/>
            <person name="Hauser L."/>
        </authorList>
    </citation>
    <scope>NUCLEOTIDE SEQUENCE [LARGE SCALE GENOMIC DNA]</scope>
    <source>
        <strain evidence="1 2">DSM 13031</strain>
    </source>
</reference>
<evidence type="ECO:0000313" key="1">
    <source>
        <dbReference type="EMBL" id="EAT60133.1"/>
    </source>
</evidence>
<dbReference type="AlphaFoldDB" id="Q0YV12"/>
<dbReference type="InterPro" id="IPR021352">
    <property type="entry name" value="DUF2971"/>
</dbReference>
<dbReference type="Pfam" id="PF11185">
    <property type="entry name" value="DUF2971"/>
    <property type="match status" value="1"/>
</dbReference>
<sequence length="398" mass="47276">MYFVNRESKAKWQKAFIDNVFRRKTEYSNSFSKIVLSNTELLDGKNNHMPESLFKFYKPTSENIIDIKNRRLWFSNPVSLNDPFDCHTGYNTDSYEKHVFLEYINKHGYVEPENSKDGFTVDEFERLSSSTTEYDYYSSKKPEKYHTLFWKLMDDKSEAFNRHVYDVIRQVREEVTSKMARLRNAKIRIASFSVLDRYKGFNDIIQMWSHYTDNHQGFCVEYDTSLIRAPINLSIMDHDFYSDQSAYMDERIRVALNAGLFPVIYTANRVNIPKTKLKRIKLDSKGNLQHDSEVDAILYKTYIVKSAKWSYENEWRIILDGDVCDYYDNKVPFPYIKRIFLGCKMNNHTIDTLIEIAAEVGAEIVMMAMDNKKFVLREYNIDSYTWDKKRSKWNNPFS</sequence>
<gene>
    <name evidence="1" type="ORF">CferDRAFT_2140</name>
</gene>
<protein>
    <recommendedName>
        <fullName evidence="3">DUF2971 domain-containing protein</fullName>
    </recommendedName>
</protein>
<proteinExistence type="predicted"/>
<dbReference type="Proteomes" id="UP000004162">
    <property type="component" value="Unassembled WGS sequence"/>
</dbReference>
<name>Q0YV12_9CHLB</name>
<comment type="caution">
    <text evidence="1">The sequence shown here is derived from an EMBL/GenBank/DDBJ whole genome shotgun (WGS) entry which is preliminary data.</text>
</comment>
<accession>Q0YV12</accession>